<feature type="signal peptide" evidence="1">
    <location>
        <begin position="1"/>
        <end position="22"/>
    </location>
</feature>
<dbReference type="PANTHER" id="PTHR43649:SF12">
    <property type="entry name" value="DIACETYLCHITOBIOSE BINDING PROTEIN DASA"/>
    <property type="match status" value="1"/>
</dbReference>
<evidence type="ECO:0000313" key="3">
    <source>
        <dbReference type="Proteomes" id="UP000673375"/>
    </source>
</evidence>
<keyword evidence="1" id="KW-0732">Signal</keyword>
<keyword evidence="3" id="KW-1185">Reference proteome</keyword>
<protein>
    <submittedName>
        <fullName evidence="2">Sugar ABC transporter substrate-binding protein</fullName>
    </submittedName>
</protein>
<dbReference type="SUPFAM" id="SSF53850">
    <property type="entry name" value="Periplasmic binding protein-like II"/>
    <property type="match status" value="1"/>
</dbReference>
<sequence>MKFWKKSLTTVALLGLAAGLTACGGGSDKSGSKDSTASDGDIELTVTTWNYDTTPEFEKLFRAFEEANPGITVTPVDIASDDYDTKLTTMLSSGDTTDILTMKNLLSYSNYALRDQLVDLTDHLKDIDIEPAAASYEMYEVSGKTYAQPYRTDFWVLYYNKAMFDEAGIDYPDNLTWEEYEEIAEKLSKPEEQVYGAYQHTWRSTIQAIAAAQNDGNLLDPDYSYMTDYYDRALRMQDAKSQMDFGTAKSTKVTYQSQFENSKTAMMYMGTWYMGALLTNKDEGKTDVEWGIAQIPQKEAGEAIDTFGSPTAFAVNKNSKQQEAAQKFLDFCSGEEGAKVLAEVGVVPSYKTDAIDDLYFSRKGMPSDEVSKTAFNPENVAIEFPVDKNGPAIDKILQEEHDLILVNDETPKDGIKNMEKRVKSEIE</sequence>
<dbReference type="Proteomes" id="UP000673375">
    <property type="component" value="Unassembled WGS sequence"/>
</dbReference>
<dbReference type="CDD" id="cd13585">
    <property type="entry name" value="PBP2_TMBP_like"/>
    <property type="match status" value="1"/>
</dbReference>
<feature type="chain" id="PRO_5045284587" evidence="1">
    <location>
        <begin position="23"/>
        <end position="427"/>
    </location>
</feature>
<dbReference type="PANTHER" id="PTHR43649">
    <property type="entry name" value="ARABINOSE-BINDING PROTEIN-RELATED"/>
    <property type="match status" value="1"/>
</dbReference>
<organism evidence="2 3">
    <name type="scientific">Enterococcus larvae</name>
    <dbReference type="NCBI Taxonomy" id="2794352"/>
    <lineage>
        <taxon>Bacteria</taxon>
        <taxon>Bacillati</taxon>
        <taxon>Bacillota</taxon>
        <taxon>Bacilli</taxon>
        <taxon>Lactobacillales</taxon>
        <taxon>Enterococcaceae</taxon>
        <taxon>Enterococcus</taxon>
    </lineage>
</organism>
<dbReference type="Gene3D" id="3.40.190.10">
    <property type="entry name" value="Periplasmic binding protein-like II"/>
    <property type="match status" value="1"/>
</dbReference>
<gene>
    <name evidence="2" type="ORF">I6N96_06215</name>
</gene>
<name>A0ABS4CGX0_9ENTE</name>
<reference evidence="2 3" key="1">
    <citation type="submission" date="2020-12" db="EMBL/GenBank/DDBJ databases">
        <title>Vagococcus allomyrinae sp. nov. and Enterococcus lavae sp. nov., isolated from the larvae of Allomyrina dichotoma.</title>
        <authorList>
            <person name="Lee S.D."/>
        </authorList>
    </citation>
    <scope>NUCLEOTIDE SEQUENCE [LARGE SCALE GENOMIC DNA]</scope>
    <source>
        <strain evidence="2 3">BWM-S5</strain>
    </source>
</reference>
<comment type="caution">
    <text evidence="2">The sequence shown here is derived from an EMBL/GenBank/DDBJ whole genome shotgun (WGS) entry which is preliminary data.</text>
</comment>
<dbReference type="PROSITE" id="PS51257">
    <property type="entry name" value="PROKAR_LIPOPROTEIN"/>
    <property type="match status" value="1"/>
</dbReference>
<dbReference type="EMBL" id="JAEDXU010000002">
    <property type="protein sequence ID" value="MBP1045869.1"/>
    <property type="molecule type" value="Genomic_DNA"/>
</dbReference>
<accession>A0ABS4CGX0</accession>
<dbReference type="InterPro" id="IPR050490">
    <property type="entry name" value="Bact_solute-bd_prot1"/>
</dbReference>
<proteinExistence type="predicted"/>
<evidence type="ECO:0000256" key="1">
    <source>
        <dbReference type="SAM" id="SignalP"/>
    </source>
</evidence>
<dbReference type="RefSeq" id="WP_209556668.1">
    <property type="nucleotide sequence ID" value="NZ_JAEDXU010000002.1"/>
</dbReference>
<dbReference type="Pfam" id="PF01547">
    <property type="entry name" value="SBP_bac_1"/>
    <property type="match status" value="1"/>
</dbReference>
<dbReference type="InterPro" id="IPR006059">
    <property type="entry name" value="SBP"/>
</dbReference>
<evidence type="ECO:0000313" key="2">
    <source>
        <dbReference type="EMBL" id="MBP1045869.1"/>
    </source>
</evidence>